<gene>
    <name evidence="3" type="ORF">PMAYCL1PPCAC_25248</name>
</gene>
<dbReference type="EMBL" id="BTRK01000005">
    <property type="protein sequence ID" value="GMR55053.1"/>
    <property type="molecule type" value="Genomic_DNA"/>
</dbReference>
<reference evidence="4" key="1">
    <citation type="submission" date="2022-10" db="EMBL/GenBank/DDBJ databases">
        <title>Genome assembly of Pristionchus species.</title>
        <authorList>
            <person name="Yoshida K."/>
            <person name="Sommer R.J."/>
        </authorList>
    </citation>
    <scope>NUCLEOTIDE SEQUENCE [LARGE SCALE GENOMIC DNA]</scope>
    <source>
        <strain evidence="4">RS5460</strain>
    </source>
</reference>
<name>A0AAN5D1Z3_9BILA</name>
<protein>
    <recommendedName>
        <fullName evidence="5">BTB domain-containing protein</fullName>
    </recommendedName>
</protein>
<dbReference type="InterPro" id="IPR002083">
    <property type="entry name" value="MATH/TRAF_dom"/>
</dbReference>
<evidence type="ECO:0000259" key="2">
    <source>
        <dbReference type="PROSITE" id="PS50144"/>
    </source>
</evidence>
<evidence type="ECO:0000313" key="3">
    <source>
        <dbReference type="EMBL" id="GMR55053.1"/>
    </source>
</evidence>
<feature type="non-terminal residue" evidence="3">
    <location>
        <position position="91"/>
    </location>
</feature>
<feature type="domain" description="MATH" evidence="2">
    <location>
        <begin position="1"/>
        <end position="18"/>
    </location>
</feature>
<dbReference type="PANTHER" id="PTHR47022">
    <property type="entry name" value="BTB AND MATH DOMAIN-CONTAINING PROTEIN 36-RELATED"/>
    <property type="match status" value="1"/>
</dbReference>
<dbReference type="Pfam" id="PF00651">
    <property type="entry name" value="BTB"/>
    <property type="match status" value="1"/>
</dbReference>
<dbReference type="AlphaFoldDB" id="A0AAN5D1Z3"/>
<dbReference type="Gene3D" id="3.30.710.10">
    <property type="entry name" value="Potassium Channel Kv1.1, Chain A"/>
    <property type="match status" value="1"/>
</dbReference>
<dbReference type="PROSITE" id="PS50097">
    <property type="entry name" value="BTB"/>
    <property type="match status" value="1"/>
</dbReference>
<feature type="domain" description="BTB" evidence="1">
    <location>
        <begin position="42"/>
        <end position="91"/>
    </location>
</feature>
<dbReference type="SUPFAM" id="SSF54695">
    <property type="entry name" value="POZ domain"/>
    <property type="match status" value="1"/>
</dbReference>
<evidence type="ECO:0000259" key="1">
    <source>
        <dbReference type="PROSITE" id="PS50097"/>
    </source>
</evidence>
<organism evidence="3 4">
    <name type="scientific">Pristionchus mayeri</name>
    <dbReference type="NCBI Taxonomy" id="1317129"/>
    <lineage>
        <taxon>Eukaryota</taxon>
        <taxon>Metazoa</taxon>
        <taxon>Ecdysozoa</taxon>
        <taxon>Nematoda</taxon>
        <taxon>Chromadorea</taxon>
        <taxon>Rhabditida</taxon>
        <taxon>Rhabditina</taxon>
        <taxon>Diplogasteromorpha</taxon>
        <taxon>Diplogasteroidea</taxon>
        <taxon>Neodiplogasteridae</taxon>
        <taxon>Pristionchus</taxon>
    </lineage>
</organism>
<dbReference type="InterPro" id="IPR011333">
    <property type="entry name" value="SKP1/BTB/POZ_sf"/>
</dbReference>
<evidence type="ECO:0008006" key="5">
    <source>
        <dbReference type="Google" id="ProtNLM"/>
    </source>
</evidence>
<dbReference type="Proteomes" id="UP001328107">
    <property type="component" value="Unassembled WGS sequence"/>
</dbReference>
<proteinExistence type="predicted"/>
<feature type="non-terminal residue" evidence="3">
    <location>
        <position position="1"/>
    </location>
</feature>
<dbReference type="InterPro" id="IPR000210">
    <property type="entry name" value="BTB/POZ_dom"/>
</dbReference>
<dbReference type="PANTHER" id="PTHR47022:SF1">
    <property type="entry name" value="BTB AND MATH DOMAIN-CONTAINING PROTEIN 36-RELATED"/>
    <property type="match status" value="1"/>
</dbReference>
<dbReference type="PROSITE" id="PS50144">
    <property type="entry name" value="MATH"/>
    <property type="match status" value="1"/>
</dbReference>
<keyword evidence="4" id="KW-1185">Reference proteome</keyword>
<dbReference type="CDD" id="cd01165">
    <property type="entry name" value="BTB_POZ"/>
    <property type="match status" value="1"/>
</dbReference>
<comment type="caution">
    <text evidence="3">The sequence shown here is derived from an EMBL/GenBank/DDBJ whole genome shotgun (WGS) entry which is preliminary data.</text>
</comment>
<sequence>NPFEGFIKDDKITIEVKFWIDKIGGVRCIPRIDFTDPNDPRHDVALIIEGEKIYVSKQILAFNSPMFNAMFYGDFAEKNKKEIELNGVDRK</sequence>
<evidence type="ECO:0000313" key="4">
    <source>
        <dbReference type="Proteomes" id="UP001328107"/>
    </source>
</evidence>
<accession>A0AAN5D1Z3</accession>